<comment type="function">
    <text evidence="2">Hydrolysis of the deoxyribose N-glycosidic bond to excise 3-methyladenine, and 7-methylguanine from the damaged DNA polymer formed by alkylation lesions.</text>
</comment>
<dbReference type="SUPFAM" id="SSF50486">
    <property type="entry name" value="FMT C-terminal domain-like"/>
    <property type="match status" value="1"/>
</dbReference>
<evidence type="ECO:0000259" key="21">
    <source>
        <dbReference type="Pfam" id="PF14681"/>
    </source>
</evidence>
<keyword evidence="8" id="KW-0547">Nucleotide-binding</keyword>
<dbReference type="SUPFAM" id="SSF52540">
    <property type="entry name" value="P-loop containing nucleoside triphosphate hydrolases"/>
    <property type="match status" value="1"/>
</dbReference>
<dbReference type="PANTHER" id="PTHR30473:SF1">
    <property type="entry name" value="PHOH-LIKE PROTEIN"/>
    <property type="match status" value="1"/>
</dbReference>
<dbReference type="InterPro" id="IPR011034">
    <property type="entry name" value="Formyl_transferase-like_C_sf"/>
</dbReference>
<evidence type="ECO:0000256" key="4">
    <source>
        <dbReference type="ARBA" id="ARBA00009232"/>
    </source>
</evidence>
<dbReference type="Gene3D" id="3.40.50.2020">
    <property type="match status" value="1"/>
</dbReference>
<evidence type="ECO:0000256" key="5">
    <source>
        <dbReference type="ARBA" id="ARBA00010393"/>
    </source>
</evidence>
<evidence type="ECO:0000313" key="22">
    <source>
        <dbReference type="EMBL" id="CAF4780367.1"/>
    </source>
</evidence>
<name>A0A821N4K1_9BILA</name>
<accession>A0A821N4K1</accession>
<dbReference type="Pfam" id="PF02245">
    <property type="entry name" value="Pur_DNA_glyco"/>
    <property type="match status" value="1"/>
</dbReference>
<dbReference type="Pfam" id="PF14681">
    <property type="entry name" value="UPRTase"/>
    <property type="match status" value="1"/>
</dbReference>
<dbReference type="InterPro" id="IPR019861">
    <property type="entry name" value="PorP/SprF_Bacteroidetes"/>
</dbReference>
<proteinExistence type="inferred from homology"/>
<dbReference type="Pfam" id="PF11751">
    <property type="entry name" value="PorP_SprF"/>
    <property type="match status" value="1"/>
</dbReference>
<dbReference type="Pfam" id="PF02562">
    <property type="entry name" value="PhoH"/>
    <property type="match status" value="1"/>
</dbReference>
<evidence type="ECO:0000256" key="12">
    <source>
        <dbReference type="ARBA" id="ARBA00023204"/>
    </source>
</evidence>
<evidence type="ECO:0000256" key="9">
    <source>
        <dbReference type="ARBA" id="ARBA00022763"/>
    </source>
</evidence>
<dbReference type="NCBIfam" id="NF001097">
    <property type="entry name" value="PRK00129.1"/>
    <property type="match status" value="1"/>
</dbReference>
<dbReference type="Gene3D" id="3.10.300.10">
    <property type="entry name" value="Methylpurine-DNA glycosylase (MPG)"/>
    <property type="match status" value="1"/>
</dbReference>
<organism evidence="22 23">
    <name type="scientific">Rotaria socialis</name>
    <dbReference type="NCBI Taxonomy" id="392032"/>
    <lineage>
        <taxon>Eukaryota</taxon>
        <taxon>Metazoa</taxon>
        <taxon>Spiralia</taxon>
        <taxon>Gnathifera</taxon>
        <taxon>Rotifera</taxon>
        <taxon>Eurotatoria</taxon>
        <taxon>Bdelloidea</taxon>
        <taxon>Philodinida</taxon>
        <taxon>Philodinidae</taxon>
        <taxon>Rotaria</taxon>
    </lineage>
</organism>
<gene>
    <name evidence="22" type="ORF">TOA249_LOCUS22118</name>
</gene>
<comment type="caution">
    <text evidence="22">The sequence shown here is derived from an EMBL/GenBank/DDBJ whole genome shotgun (WGS) entry which is preliminary data.</text>
</comment>
<dbReference type="InterPro" id="IPR000836">
    <property type="entry name" value="PRTase_dom"/>
</dbReference>
<dbReference type="InterPro" id="IPR051451">
    <property type="entry name" value="PhoH2-like"/>
</dbReference>
<dbReference type="InterPro" id="IPR027417">
    <property type="entry name" value="P-loop_NTPase"/>
</dbReference>
<evidence type="ECO:0000256" key="19">
    <source>
        <dbReference type="ARBA" id="ARBA00082988"/>
    </source>
</evidence>
<comment type="catalytic activity">
    <reaction evidence="1">
        <text>Hydrolysis of alkylated DNA, releasing 3-methyladenine, 3-methylguanine, 7-methylguanine and 7-methyladenine.</text>
        <dbReference type="EC" id="3.2.2.21"/>
    </reaction>
</comment>
<evidence type="ECO:0000256" key="14">
    <source>
        <dbReference type="ARBA" id="ARBA00039970"/>
    </source>
</evidence>
<evidence type="ECO:0000256" key="18">
    <source>
        <dbReference type="ARBA" id="ARBA00078171"/>
    </source>
</evidence>
<comment type="subcellular location">
    <subcellularLocation>
        <location evidence="3">Cytoplasm</location>
    </subcellularLocation>
</comment>
<dbReference type="EMBL" id="CAJOBS010001976">
    <property type="protein sequence ID" value="CAF4780367.1"/>
    <property type="molecule type" value="Genomic_DNA"/>
</dbReference>
<evidence type="ECO:0000259" key="20">
    <source>
        <dbReference type="Pfam" id="PF02562"/>
    </source>
</evidence>
<evidence type="ECO:0000313" key="23">
    <source>
        <dbReference type="Proteomes" id="UP000663838"/>
    </source>
</evidence>
<dbReference type="InterPro" id="IPR036995">
    <property type="entry name" value="MPG_sf"/>
</dbReference>
<feature type="domain" description="Phosphoribosyltransferase" evidence="21">
    <location>
        <begin position="214"/>
        <end position="419"/>
    </location>
</feature>
<evidence type="ECO:0000256" key="7">
    <source>
        <dbReference type="ARBA" id="ARBA00022490"/>
    </source>
</evidence>
<comment type="similarity">
    <text evidence="5">Belongs to the PhoH family.</text>
</comment>
<dbReference type="Gene3D" id="3.40.50.300">
    <property type="entry name" value="P-loop containing nucleotide triphosphate hydrolases"/>
    <property type="match status" value="1"/>
</dbReference>
<keyword evidence="10" id="KW-0378">Hydrolase</keyword>
<dbReference type="InterPro" id="IPR029057">
    <property type="entry name" value="PRTase-like"/>
</dbReference>
<dbReference type="CDD" id="cd06223">
    <property type="entry name" value="PRTases_typeI"/>
    <property type="match status" value="1"/>
</dbReference>
<keyword evidence="9" id="KW-0227">DNA damage</keyword>
<dbReference type="HAMAP" id="MF_00527">
    <property type="entry name" value="3MGH"/>
    <property type="match status" value="1"/>
</dbReference>
<comment type="similarity">
    <text evidence="4">Belongs to the DNA glycosylase MPG family.</text>
</comment>
<evidence type="ECO:0000256" key="16">
    <source>
        <dbReference type="ARBA" id="ARBA00068926"/>
    </source>
</evidence>
<dbReference type="SUPFAM" id="SSF53271">
    <property type="entry name" value="PRTase-like"/>
    <property type="match status" value="1"/>
</dbReference>
<evidence type="ECO:0000256" key="13">
    <source>
        <dbReference type="ARBA" id="ARBA00033426"/>
    </source>
</evidence>
<dbReference type="CDD" id="cd00540">
    <property type="entry name" value="AAG"/>
    <property type="match status" value="1"/>
</dbReference>
<dbReference type="NCBIfam" id="TIGR00567">
    <property type="entry name" value="3mg"/>
    <property type="match status" value="1"/>
</dbReference>
<dbReference type="GO" id="GO:0003677">
    <property type="term" value="F:DNA binding"/>
    <property type="evidence" value="ECO:0007669"/>
    <property type="project" value="InterPro"/>
</dbReference>
<dbReference type="GO" id="GO:0006284">
    <property type="term" value="P:base-excision repair"/>
    <property type="evidence" value="ECO:0007669"/>
    <property type="project" value="InterPro"/>
</dbReference>
<keyword evidence="7" id="KW-0963">Cytoplasm</keyword>
<comment type="subunit">
    <text evidence="15">Binds MBD1. Binds SSBP1.</text>
</comment>
<dbReference type="GO" id="GO:0005524">
    <property type="term" value="F:ATP binding"/>
    <property type="evidence" value="ECO:0007669"/>
    <property type="project" value="UniProtKB-KW"/>
</dbReference>
<evidence type="ECO:0000256" key="10">
    <source>
        <dbReference type="ARBA" id="ARBA00022801"/>
    </source>
</evidence>
<dbReference type="Proteomes" id="UP000663838">
    <property type="component" value="Unassembled WGS sequence"/>
</dbReference>
<dbReference type="FunFam" id="3.40.50.300:FF:000013">
    <property type="entry name" value="PhoH family ATPase"/>
    <property type="match status" value="1"/>
</dbReference>
<sequence>MKKIKQLPASFYTRKNVLTIAKDLLGKILVTQFDNILTTSRIVETEAYEGITDKASHAYNNRRTNRTEIMYGNGGFSYVYLCYGVHYLFNVVTNTINHPHAVLIRASEPLLGIETMLARTGKLTADFSLTKGPGNVAKAMGINKTHTGLQLQSKELFIADDGYRIASKNILATKRIGVDYAAEHALLPNRFIVKDNFFGAFKLYTAMIVNLSNEHSLVSNWVSELRDVNVQGDRLRFRRNLERIGEVAAYEISKELDWVEAEIQTPLGTHNSKVLAQQPVLATILRAGLPLHNGMLNYLDKADNAFISAYRKHHRDGSFEISLEYMSSPNLEGRVVILSDPMLATGASIVKTINVLKGDWKPAKIHVVCAIASTIGIEFIERECGTDIKIWCGDIDDELTAKGYIVPGLGDAGDLAYGTKAQSLKTITTFLLHSVSYKKMKKIVFLILIVLLLKNVQAQDPHFSQFFASPLTLNPAFTGKFNGTVRVAGNYRNQWPEINRAFITNTASVDFQILQNKIANTDNWGVGMMAYSDNSANGAVKFNYASVSTAFHKGLDEDGYSQIGVGFQVTYANMLINTTNLKFEDQLTSSGFTGVTSEIFSNPTALKSNYIDINAGLLYTGSSNDRNNYYLGVSMYHITRPKQTFTGANYLLNTRTTFHGGGYFSVGATTTLHVSALQSLQGGASETVLGGAVQFNLSGADAEKPTSFFAGSWMRLNDAIIPYIGLEFGDLRLGATYDVNTSSLKTASEKRGGLEISLIYIRRPNTDRNIHCPKGTQLKISGAPEQIDTAKEKIDLIVQYLERNGHLSENYFEQILGGDDPETVDNFVDKNPNDILVFGPNGKTVRARTANQKKMVTAVDKNDIVFAIGPAGTGKTYTAVALAVRALKNKLVKKIILTRPAVEAGESLGFLPGDLKEKIDPYLRPLYDALDDMIPADKLGYYMSTRTIEIAPLAYMRGRTLDHAFIILDESQNTNDLQLKMFLTRIGANAKAIITGDPTQIDLPRNQRSGLDKAMRILQNIDGIAHVELNEEDVVRHRLVKAIIRAYDKEYEAEEAEYAKRLHQR</sequence>
<evidence type="ECO:0000256" key="2">
    <source>
        <dbReference type="ARBA" id="ARBA00002421"/>
    </source>
</evidence>
<protein>
    <recommendedName>
        <fullName evidence="16">DNA-3-methyladenine glycosylase</fullName>
        <ecNumber evidence="6">3.2.2.21</ecNumber>
    </recommendedName>
    <alternativeName>
        <fullName evidence="17">3-alkyladenine DNA glycosylase</fullName>
    </alternativeName>
    <alternativeName>
        <fullName evidence="13">3-methyladenine DNA glycosidase</fullName>
    </alternativeName>
    <alternativeName>
        <fullName evidence="19">ADPG</fullName>
    </alternativeName>
    <alternativeName>
        <fullName evidence="18">N-methylpurine-DNA glycosylase</fullName>
    </alternativeName>
    <alternativeName>
        <fullName evidence="14">PhoH-like protein</fullName>
    </alternativeName>
</protein>
<dbReference type="FunFam" id="3.10.300.10:FF:000001">
    <property type="entry name" value="Putative 3-methyladenine DNA glycosylase"/>
    <property type="match status" value="1"/>
</dbReference>
<evidence type="ECO:0000256" key="11">
    <source>
        <dbReference type="ARBA" id="ARBA00022840"/>
    </source>
</evidence>
<reference evidence="22" key="1">
    <citation type="submission" date="2021-02" db="EMBL/GenBank/DDBJ databases">
        <authorList>
            <person name="Nowell W R."/>
        </authorList>
    </citation>
    <scope>NUCLEOTIDE SEQUENCE</scope>
</reference>
<keyword evidence="12" id="KW-0234">DNA repair</keyword>
<evidence type="ECO:0000256" key="3">
    <source>
        <dbReference type="ARBA" id="ARBA00004496"/>
    </source>
</evidence>
<feature type="domain" description="PhoH-like protein" evidence="20">
    <location>
        <begin position="845"/>
        <end position="1048"/>
    </location>
</feature>
<evidence type="ECO:0000256" key="17">
    <source>
        <dbReference type="ARBA" id="ARBA00076879"/>
    </source>
</evidence>
<evidence type="ECO:0000256" key="15">
    <source>
        <dbReference type="ARBA" id="ARBA00066187"/>
    </source>
</evidence>
<dbReference type="EC" id="3.2.2.21" evidence="6"/>
<dbReference type="GO" id="GO:0003905">
    <property type="term" value="F:alkylbase DNA N-glycosylase activity"/>
    <property type="evidence" value="ECO:0007669"/>
    <property type="project" value="UniProtKB-EC"/>
</dbReference>
<dbReference type="GO" id="GO:0005829">
    <property type="term" value="C:cytosol"/>
    <property type="evidence" value="ECO:0007669"/>
    <property type="project" value="TreeGrafter"/>
</dbReference>
<evidence type="ECO:0000256" key="1">
    <source>
        <dbReference type="ARBA" id="ARBA00000086"/>
    </source>
</evidence>
<keyword evidence="11" id="KW-0067">ATP-binding</keyword>
<evidence type="ECO:0000256" key="8">
    <source>
        <dbReference type="ARBA" id="ARBA00022741"/>
    </source>
</evidence>
<dbReference type="InterPro" id="IPR003180">
    <property type="entry name" value="MPG"/>
</dbReference>
<dbReference type="AlphaFoldDB" id="A0A821N4K1"/>
<dbReference type="PANTHER" id="PTHR30473">
    <property type="entry name" value="PROTEIN PHOH"/>
    <property type="match status" value="1"/>
</dbReference>
<evidence type="ECO:0000256" key="6">
    <source>
        <dbReference type="ARBA" id="ARBA00012000"/>
    </source>
</evidence>
<dbReference type="NCBIfam" id="TIGR03519">
    <property type="entry name" value="T9SS_PorP_fam"/>
    <property type="match status" value="1"/>
</dbReference>
<dbReference type="InterPro" id="IPR003714">
    <property type="entry name" value="PhoH"/>
</dbReference>